<feature type="domain" description="Polysaccharide chain length determinant N-terminal" evidence="7">
    <location>
        <begin position="5"/>
        <end position="54"/>
    </location>
</feature>
<sequence length="282" mass="31865">MQRDEVYLIDMWRILLREWRWFMAVLIVVLAATFTFLRVTKPQWQADAWIQIGQVGFVPAGQDPKAEPFARVMERVKLIPFQNETLESIGIGSRTPEGALYRHSLKIEPLPYAGPLIKLSVRAHSPEMARKLAEATVERLRDIHRSTEATQLNFARAHLAEVLTDLQQTTAERDHLQQVATQSKDNFAGVLLTSKNDEVRSLQQARADLEARLSTTYTYDTSLMWPVYVSEDPVFPNHLLMWGMGGVLGVFLGTLAAVRRNALRRRAAVSAATSRIAAKELS</sequence>
<name>A0ABQ5XYE0_9GAMM</name>
<evidence type="ECO:0000256" key="3">
    <source>
        <dbReference type="ARBA" id="ARBA00022692"/>
    </source>
</evidence>
<dbReference type="InterPro" id="IPR050445">
    <property type="entry name" value="Bact_polysacc_biosynth/exp"/>
</dbReference>
<proteinExistence type="predicted"/>
<evidence type="ECO:0000313" key="8">
    <source>
        <dbReference type="EMBL" id="GLQ95541.1"/>
    </source>
</evidence>
<keyword evidence="5 6" id="KW-0472">Membrane</keyword>
<keyword evidence="4 6" id="KW-1133">Transmembrane helix</keyword>
<dbReference type="EMBL" id="BSOB01000063">
    <property type="protein sequence ID" value="GLQ95541.1"/>
    <property type="molecule type" value="Genomic_DNA"/>
</dbReference>
<dbReference type="InterPro" id="IPR003856">
    <property type="entry name" value="LPS_length_determ_N"/>
</dbReference>
<dbReference type="Pfam" id="PF02706">
    <property type="entry name" value="Wzz"/>
    <property type="match status" value="1"/>
</dbReference>
<protein>
    <submittedName>
        <fullName evidence="8">Chain-length determining protein</fullName>
    </submittedName>
</protein>
<gene>
    <name evidence="8" type="ORF">GCM10007901_44970</name>
</gene>
<reference evidence="9" key="1">
    <citation type="journal article" date="2019" name="Int. J. Syst. Evol. Microbiol.">
        <title>The Global Catalogue of Microorganisms (GCM) 10K type strain sequencing project: providing services to taxonomists for standard genome sequencing and annotation.</title>
        <authorList>
            <consortium name="The Broad Institute Genomics Platform"/>
            <consortium name="The Broad Institute Genome Sequencing Center for Infectious Disease"/>
            <person name="Wu L."/>
            <person name="Ma J."/>
        </authorList>
    </citation>
    <scope>NUCLEOTIDE SEQUENCE [LARGE SCALE GENOMIC DNA]</scope>
    <source>
        <strain evidence="9">NBRC 111980</strain>
    </source>
</reference>
<evidence type="ECO:0000259" key="7">
    <source>
        <dbReference type="Pfam" id="PF02706"/>
    </source>
</evidence>
<accession>A0ABQ5XYE0</accession>
<dbReference type="Proteomes" id="UP001156670">
    <property type="component" value="Unassembled WGS sequence"/>
</dbReference>
<evidence type="ECO:0000313" key="9">
    <source>
        <dbReference type="Proteomes" id="UP001156670"/>
    </source>
</evidence>
<evidence type="ECO:0000256" key="1">
    <source>
        <dbReference type="ARBA" id="ARBA00004651"/>
    </source>
</evidence>
<comment type="caution">
    <text evidence="8">The sequence shown here is derived from an EMBL/GenBank/DDBJ whole genome shotgun (WGS) entry which is preliminary data.</text>
</comment>
<feature type="transmembrane region" description="Helical" evidence="6">
    <location>
        <begin position="239"/>
        <end position="258"/>
    </location>
</feature>
<evidence type="ECO:0000256" key="5">
    <source>
        <dbReference type="ARBA" id="ARBA00023136"/>
    </source>
</evidence>
<dbReference type="PANTHER" id="PTHR32309:SF13">
    <property type="entry name" value="FERRIC ENTEROBACTIN TRANSPORT PROTEIN FEPE"/>
    <property type="match status" value="1"/>
</dbReference>
<keyword evidence="2" id="KW-1003">Cell membrane</keyword>
<dbReference type="PANTHER" id="PTHR32309">
    <property type="entry name" value="TYROSINE-PROTEIN KINASE"/>
    <property type="match status" value="1"/>
</dbReference>
<dbReference type="RefSeq" id="WP_284323225.1">
    <property type="nucleotide sequence ID" value="NZ_BSOB01000063.1"/>
</dbReference>
<organism evidence="8 9">
    <name type="scientific">Dyella acidisoli</name>
    <dbReference type="NCBI Taxonomy" id="1867834"/>
    <lineage>
        <taxon>Bacteria</taxon>
        <taxon>Pseudomonadati</taxon>
        <taxon>Pseudomonadota</taxon>
        <taxon>Gammaproteobacteria</taxon>
        <taxon>Lysobacterales</taxon>
        <taxon>Rhodanobacteraceae</taxon>
        <taxon>Dyella</taxon>
    </lineage>
</organism>
<feature type="transmembrane region" description="Helical" evidence="6">
    <location>
        <begin position="21"/>
        <end position="39"/>
    </location>
</feature>
<keyword evidence="3 6" id="KW-0812">Transmembrane</keyword>
<keyword evidence="9" id="KW-1185">Reference proteome</keyword>
<evidence type="ECO:0000256" key="2">
    <source>
        <dbReference type="ARBA" id="ARBA00022475"/>
    </source>
</evidence>
<comment type="subcellular location">
    <subcellularLocation>
        <location evidence="1">Cell membrane</location>
        <topology evidence="1">Multi-pass membrane protein</topology>
    </subcellularLocation>
</comment>
<evidence type="ECO:0000256" key="4">
    <source>
        <dbReference type="ARBA" id="ARBA00022989"/>
    </source>
</evidence>
<evidence type="ECO:0000256" key="6">
    <source>
        <dbReference type="SAM" id="Phobius"/>
    </source>
</evidence>